<dbReference type="Gene3D" id="3.10.20.90">
    <property type="entry name" value="Phosphatidylinositol 3-kinase Catalytic Subunit, Chain A, domain 1"/>
    <property type="match status" value="1"/>
</dbReference>
<dbReference type="PANTHER" id="PTHR31734">
    <property type="entry name" value="AUXIN-RESPONSIVE PROTEIN IAA17"/>
    <property type="match status" value="1"/>
</dbReference>
<evidence type="ECO:0000256" key="1">
    <source>
        <dbReference type="RuleBase" id="RU004549"/>
    </source>
</evidence>
<keyword evidence="4" id="KW-1185">Reference proteome</keyword>
<evidence type="ECO:0000313" key="4">
    <source>
        <dbReference type="Proteomes" id="UP000826271"/>
    </source>
</evidence>
<dbReference type="GO" id="GO:0006355">
    <property type="term" value="P:regulation of DNA-templated transcription"/>
    <property type="evidence" value="ECO:0007669"/>
    <property type="project" value="InterPro"/>
</dbReference>
<dbReference type="Pfam" id="PF02309">
    <property type="entry name" value="AUX_IAA"/>
    <property type="match status" value="1"/>
</dbReference>
<comment type="similarity">
    <text evidence="1">Belongs to the Aux/IAA family.</text>
</comment>
<comment type="function">
    <text evidence="1">Aux/IAA proteins are short-lived transcriptional factors that function as repressors of early auxin response genes at low auxin concentrations.</text>
</comment>
<dbReference type="PANTHER" id="PTHR31734:SF28">
    <property type="entry name" value="AUXIN-RESPONSIVE PROTEIN IAA13"/>
    <property type="match status" value="1"/>
</dbReference>
<accession>A0AAV6XH83</accession>
<evidence type="ECO:0000313" key="3">
    <source>
        <dbReference type="EMBL" id="KAG8379891.1"/>
    </source>
</evidence>
<comment type="caution">
    <text evidence="3">The sequence shown here is derived from an EMBL/GenBank/DDBJ whole genome shotgun (WGS) entry which is preliminary data.</text>
</comment>
<evidence type="ECO:0000259" key="2">
    <source>
        <dbReference type="Pfam" id="PF02309"/>
    </source>
</evidence>
<dbReference type="Proteomes" id="UP000826271">
    <property type="component" value="Unassembled WGS sequence"/>
</dbReference>
<keyword evidence="1" id="KW-0804">Transcription</keyword>
<keyword evidence="1" id="KW-0927">Auxin signaling pathway</keyword>
<feature type="domain" description="AUX/IAA" evidence="2">
    <location>
        <begin position="45"/>
        <end position="79"/>
    </location>
</feature>
<dbReference type="GO" id="GO:0009734">
    <property type="term" value="P:auxin-activated signaling pathway"/>
    <property type="evidence" value="ECO:0007669"/>
    <property type="project" value="UniProtKB-UniRule"/>
</dbReference>
<dbReference type="InterPro" id="IPR003311">
    <property type="entry name" value="AUX_IAA"/>
</dbReference>
<name>A0AAV6XH83_9LAMI</name>
<keyword evidence="1" id="KW-0678">Repressor</keyword>
<comment type="subcellular location">
    <subcellularLocation>
        <location evidence="1">Nucleus</location>
    </subcellularLocation>
</comment>
<comment type="subunit">
    <text evidence="1">Homodimers and heterodimers.</text>
</comment>
<dbReference type="AlphaFoldDB" id="A0AAV6XH83"/>
<dbReference type="InterPro" id="IPR033389">
    <property type="entry name" value="AUX/IAA_dom"/>
</dbReference>
<dbReference type="EMBL" id="WHWC01000007">
    <property type="protein sequence ID" value="KAG8379891.1"/>
    <property type="molecule type" value="Genomic_DNA"/>
</dbReference>
<protein>
    <recommendedName>
        <fullName evidence="1">Auxin-responsive protein</fullName>
    </recommendedName>
</protein>
<dbReference type="GO" id="GO:0005634">
    <property type="term" value="C:nucleus"/>
    <property type="evidence" value="ECO:0007669"/>
    <property type="project" value="UniProtKB-SubCell"/>
</dbReference>
<dbReference type="SUPFAM" id="SSF54277">
    <property type="entry name" value="CAD &amp; PB1 domains"/>
    <property type="match status" value="1"/>
</dbReference>
<organism evidence="3 4">
    <name type="scientific">Buddleja alternifolia</name>
    <dbReference type="NCBI Taxonomy" id="168488"/>
    <lineage>
        <taxon>Eukaryota</taxon>
        <taxon>Viridiplantae</taxon>
        <taxon>Streptophyta</taxon>
        <taxon>Embryophyta</taxon>
        <taxon>Tracheophyta</taxon>
        <taxon>Spermatophyta</taxon>
        <taxon>Magnoliopsida</taxon>
        <taxon>eudicotyledons</taxon>
        <taxon>Gunneridae</taxon>
        <taxon>Pentapetalae</taxon>
        <taxon>asterids</taxon>
        <taxon>lamiids</taxon>
        <taxon>Lamiales</taxon>
        <taxon>Scrophulariaceae</taxon>
        <taxon>Buddlejeae</taxon>
        <taxon>Buddleja</taxon>
    </lineage>
</organism>
<reference evidence="3" key="1">
    <citation type="submission" date="2019-10" db="EMBL/GenBank/DDBJ databases">
        <authorList>
            <person name="Zhang R."/>
            <person name="Pan Y."/>
            <person name="Wang J."/>
            <person name="Ma R."/>
            <person name="Yu S."/>
        </authorList>
    </citation>
    <scope>NUCLEOTIDE SEQUENCE</scope>
    <source>
        <strain evidence="3">LA-IB0</strain>
        <tissue evidence="3">Leaf</tissue>
    </source>
</reference>
<sequence length="120" mass="13124">MLLDNGNDLPGSEYSGSLKTELTLGLPGDGVAVQTTLELRRKRGNVVPTYEDKDGDWMLVGDVPWKLRLMKNSEAIGLGNSVDVGVVNEPSGYNGIFDVFWESLTGDELGDKELRGKFTF</sequence>
<proteinExistence type="inferred from homology"/>
<gene>
    <name evidence="3" type="ORF">BUALT_Bualt07G0136400</name>
</gene>
<keyword evidence="1" id="KW-0539">Nucleus</keyword>
<keyword evidence="1" id="KW-0805">Transcription regulation</keyword>